<dbReference type="InterPro" id="IPR036291">
    <property type="entry name" value="NAD(P)-bd_dom_sf"/>
</dbReference>
<dbReference type="Gene3D" id="3.40.50.720">
    <property type="entry name" value="NAD(P)-binding Rossmann-like Domain"/>
    <property type="match status" value="1"/>
</dbReference>
<reference evidence="4" key="2">
    <citation type="submission" date="2012-05" db="EMBL/GenBank/DDBJ databases">
        <title>The Genome Annotation of Fusarium oxysporum PHW808.</title>
        <authorList>
            <consortium name="The Broad Institute Genomics Platform"/>
            <person name="Ma L.-J."/>
            <person name="Corby-Kistler H."/>
            <person name="Broz K."/>
            <person name="Gale L.R."/>
            <person name="Jonkers W."/>
            <person name="O'Donnell K."/>
            <person name="Ploetz R."/>
            <person name="Steinberg C."/>
            <person name="Schwartz D.C."/>
            <person name="VanEtten H."/>
            <person name="Zhou S."/>
            <person name="Young S.K."/>
            <person name="Zeng Q."/>
            <person name="Gargeya S."/>
            <person name="Fitzgerald M."/>
            <person name="Abouelleil A."/>
            <person name="Alvarado L."/>
            <person name="Chapman S.B."/>
            <person name="Gainer-Dewar J."/>
            <person name="Goldberg J."/>
            <person name="Griggs A."/>
            <person name="Gujja S."/>
            <person name="Hansen M."/>
            <person name="Howarth C."/>
            <person name="Imamovic A."/>
            <person name="Ireland A."/>
            <person name="Larimer J."/>
            <person name="McCowan C."/>
            <person name="Murphy C."/>
            <person name="Pearson M."/>
            <person name="Poon T.W."/>
            <person name="Priest M."/>
            <person name="Roberts A."/>
            <person name="Saif S."/>
            <person name="Shea T."/>
            <person name="Sykes S."/>
            <person name="Wortman J."/>
            <person name="Nusbaum C."/>
            <person name="Birren B."/>
        </authorList>
    </citation>
    <scope>NUCLEOTIDE SEQUENCE</scope>
    <source>
        <strain evidence="4">54008</strain>
    </source>
</reference>
<accession>X0H4Q9</accession>
<dbReference type="Proteomes" id="UP000030676">
    <property type="component" value="Unassembled WGS sequence"/>
</dbReference>
<evidence type="ECO:0000313" key="4">
    <source>
        <dbReference type="EMBL" id="EXL66965.1"/>
    </source>
</evidence>
<dbReference type="SUPFAM" id="SSF51735">
    <property type="entry name" value="NAD(P)-binding Rossmann-fold domains"/>
    <property type="match status" value="1"/>
</dbReference>
<dbReference type="InterPro" id="IPR002347">
    <property type="entry name" value="SDR_fam"/>
</dbReference>
<protein>
    <submittedName>
        <fullName evidence="4">Uncharacterized protein</fullName>
    </submittedName>
</protein>
<organism evidence="4">
    <name type="scientific">Fusarium oxysporum f. sp. conglutinans race 2 54008</name>
    <dbReference type="NCBI Taxonomy" id="1089457"/>
    <lineage>
        <taxon>Eukaryota</taxon>
        <taxon>Fungi</taxon>
        <taxon>Dikarya</taxon>
        <taxon>Ascomycota</taxon>
        <taxon>Pezizomycotina</taxon>
        <taxon>Sordariomycetes</taxon>
        <taxon>Hypocreomycetidae</taxon>
        <taxon>Hypocreales</taxon>
        <taxon>Nectriaceae</taxon>
        <taxon>Fusarium</taxon>
        <taxon>Fusarium oxysporum species complex</taxon>
    </lineage>
</organism>
<dbReference type="PANTHER" id="PTHR43180:SF10">
    <property type="entry name" value="NAD(P)-BINDING PROTEIN"/>
    <property type="match status" value="1"/>
</dbReference>
<dbReference type="Pfam" id="PF00106">
    <property type="entry name" value="adh_short"/>
    <property type="match status" value="1"/>
</dbReference>
<keyword evidence="2" id="KW-0521">NADP</keyword>
<dbReference type="PANTHER" id="PTHR43180">
    <property type="entry name" value="3-OXOACYL-(ACYL-CARRIER-PROTEIN) REDUCTASE (AFU_ORTHOLOGUE AFUA_6G11210)"/>
    <property type="match status" value="1"/>
</dbReference>
<reference evidence="4" key="1">
    <citation type="submission" date="2011-11" db="EMBL/GenBank/DDBJ databases">
        <title>The Genome Sequence of Fusarium oxysporum PHW808.</title>
        <authorList>
            <consortium name="The Broad Institute Genome Sequencing Platform"/>
            <person name="Ma L.-J."/>
            <person name="Gale L.R."/>
            <person name="Schwartz D.C."/>
            <person name="Zhou S."/>
            <person name="Corby-Kistler H."/>
            <person name="Young S.K."/>
            <person name="Zeng Q."/>
            <person name="Gargeya S."/>
            <person name="Fitzgerald M."/>
            <person name="Haas B."/>
            <person name="Abouelleil A."/>
            <person name="Alvarado L."/>
            <person name="Arachchi H.M."/>
            <person name="Berlin A."/>
            <person name="Brown A."/>
            <person name="Chapman S.B."/>
            <person name="Chen Z."/>
            <person name="Dunbar C."/>
            <person name="Freedman E."/>
            <person name="Gearin G."/>
            <person name="Goldberg J."/>
            <person name="Griggs A."/>
            <person name="Gujja S."/>
            <person name="Heiman D."/>
            <person name="Howarth C."/>
            <person name="Larson L."/>
            <person name="Lui A."/>
            <person name="MacDonald P.J.P."/>
            <person name="Montmayeur A."/>
            <person name="Murphy C."/>
            <person name="Neiman D."/>
            <person name="Pearson M."/>
            <person name="Priest M."/>
            <person name="Roberts A."/>
            <person name="Saif S."/>
            <person name="Shea T."/>
            <person name="Shenoy N."/>
            <person name="Sisk P."/>
            <person name="Stolte C."/>
            <person name="Sykes S."/>
            <person name="Wortman J."/>
            <person name="Nusbaum C."/>
            <person name="Birren B."/>
        </authorList>
    </citation>
    <scope>NUCLEOTIDE SEQUENCE [LARGE SCALE GENOMIC DNA]</scope>
    <source>
        <strain evidence="4">54008</strain>
    </source>
</reference>
<sequence>MAEFTIKTDDLKSLAGKVIIVTGGSSGIGLTTVELLLSLGASVVCGDIKAPERDVEGAYTFIRTDVAIWKELLLLFRTTKRIHGHIDHVFVNAGVGPRTDYLSTQIDENGDAVEPSSQLFDVSLKGAVNTSALAIFYLRQQEDGGSIKQGCRNIFDGAKDVPGAAKHAVLGFGRGLVARLGAAQLPIRVNTLAPSWTESNILPSLKSLLDEISVKVQPASVVARCAAYLMADPSRNGQVIHIQHGIYTKIDETFLLPTYRRINRDCITEDEALERLEEAEVYRMVRVQPQLVRFAASKF</sequence>
<evidence type="ECO:0000256" key="2">
    <source>
        <dbReference type="ARBA" id="ARBA00022857"/>
    </source>
</evidence>
<evidence type="ECO:0000256" key="3">
    <source>
        <dbReference type="ARBA" id="ARBA00023002"/>
    </source>
</evidence>
<name>X0H4Q9_FUSOX</name>
<dbReference type="AlphaFoldDB" id="X0H4Q9"/>
<evidence type="ECO:0000256" key="1">
    <source>
        <dbReference type="ARBA" id="ARBA00006484"/>
    </source>
</evidence>
<dbReference type="GO" id="GO:0016491">
    <property type="term" value="F:oxidoreductase activity"/>
    <property type="evidence" value="ECO:0007669"/>
    <property type="project" value="UniProtKB-KW"/>
</dbReference>
<gene>
    <name evidence="4" type="ORF">FOPG_16887</name>
</gene>
<keyword evidence="3" id="KW-0560">Oxidoreductase</keyword>
<dbReference type="EMBL" id="JH658990">
    <property type="protein sequence ID" value="EXL66965.1"/>
    <property type="molecule type" value="Genomic_DNA"/>
</dbReference>
<dbReference type="OrthoDB" id="5371740at2759"/>
<dbReference type="PRINTS" id="PR00081">
    <property type="entry name" value="GDHRDH"/>
</dbReference>
<dbReference type="HOGENOM" id="CLU_010194_13_1_1"/>
<proteinExistence type="inferred from homology"/>
<comment type="similarity">
    <text evidence="1">Belongs to the short-chain dehydrogenases/reductases (SDR) family.</text>
</comment>